<comment type="subcellular location">
    <subcellularLocation>
        <location evidence="1">Nucleus</location>
    </subcellularLocation>
</comment>
<protein>
    <recommendedName>
        <fullName evidence="6">Protein SAAL1</fullName>
    </recommendedName>
</protein>
<evidence type="ECO:0000256" key="1">
    <source>
        <dbReference type="ARBA" id="ARBA00004123"/>
    </source>
</evidence>
<dbReference type="AlphaFoldDB" id="A0A158NC25"/>
<keyword evidence="5" id="KW-1185">Reference proteome</keyword>
<gene>
    <name evidence="4" type="primary">105618152</name>
</gene>
<dbReference type="KEGG" id="acep:105618152"/>
<evidence type="ECO:0000256" key="3">
    <source>
        <dbReference type="ARBA" id="ARBA00038401"/>
    </source>
</evidence>
<dbReference type="PANTHER" id="PTHR23424">
    <property type="entry name" value="SERUM AMYLOID A"/>
    <property type="match status" value="1"/>
</dbReference>
<dbReference type="OrthoDB" id="2156856at2759"/>
<reference evidence="5" key="1">
    <citation type="journal article" date="2011" name="PLoS Genet.">
        <title>The genome sequence of the leaf-cutter ant Atta cephalotes reveals insights into its obligate symbiotic lifestyle.</title>
        <authorList>
            <person name="Suen G."/>
            <person name="Teiling C."/>
            <person name="Li L."/>
            <person name="Holt C."/>
            <person name="Abouheif E."/>
            <person name="Bornberg-Bauer E."/>
            <person name="Bouffard P."/>
            <person name="Caldera E.J."/>
            <person name="Cash E."/>
            <person name="Cavanaugh A."/>
            <person name="Denas O."/>
            <person name="Elhaik E."/>
            <person name="Fave M.J."/>
            <person name="Gadau J."/>
            <person name="Gibson J.D."/>
            <person name="Graur D."/>
            <person name="Grubbs K.J."/>
            <person name="Hagen D.E."/>
            <person name="Harkins T.T."/>
            <person name="Helmkampf M."/>
            <person name="Hu H."/>
            <person name="Johnson B.R."/>
            <person name="Kim J."/>
            <person name="Marsh S.E."/>
            <person name="Moeller J.A."/>
            <person name="Munoz-Torres M.C."/>
            <person name="Murphy M.C."/>
            <person name="Naughton M.C."/>
            <person name="Nigam S."/>
            <person name="Overson R."/>
            <person name="Rajakumar R."/>
            <person name="Reese J.T."/>
            <person name="Scott J.J."/>
            <person name="Smith C.R."/>
            <person name="Tao S."/>
            <person name="Tsutsui N.D."/>
            <person name="Viljakainen L."/>
            <person name="Wissler L."/>
            <person name="Yandell M.D."/>
            <person name="Zimmer F."/>
            <person name="Taylor J."/>
            <person name="Slater S.C."/>
            <person name="Clifton S.W."/>
            <person name="Warren W.C."/>
            <person name="Elsik C.G."/>
            <person name="Smith C.D."/>
            <person name="Weinstock G.M."/>
            <person name="Gerardo N.M."/>
            <person name="Currie C.R."/>
        </authorList>
    </citation>
    <scope>NUCLEOTIDE SEQUENCE [LARGE SCALE GENOMIC DNA]</scope>
</reference>
<dbReference type="InParanoid" id="A0A158NC25"/>
<dbReference type="SUPFAM" id="SSF48371">
    <property type="entry name" value="ARM repeat"/>
    <property type="match status" value="1"/>
</dbReference>
<dbReference type="InterPro" id="IPR052464">
    <property type="entry name" value="Synovial_Prolif_Regulator"/>
</dbReference>
<organism evidence="4 5">
    <name type="scientific">Atta cephalotes</name>
    <name type="common">Leafcutter ant</name>
    <dbReference type="NCBI Taxonomy" id="12957"/>
    <lineage>
        <taxon>Eukaryota</taxon>
        <taxon>Metazoa</taxon>
        <taxon>Ecdysozoa</taxon>
        <taxon>Arthropoda</taxon>
        <taxon>Hexapoda</taxon>
        <taxon>Insecta</taxon>
        <taxon>Pterygota</taxon>
        <taxon>Neoptera</taxon>
        <taxon>Endopterygota</taxon>
        <taxon>Hymenoptera</taxon>
        <taxon>Apocrita</taxon>
        <taxon>Aculeata</taxon>
        <taxon>Formicoidea</taxon>
        <taxon>Formicidae</taxon>
        <taxon>Myrmicinae</taxon>
        <taxon>Atta</taxon>
    </lineage>
</organism>
<name>A0A158NC25_ATTCE</name>
<dbReference type="InterPro" id="IPR016024">
    <property type="entry name" value="ARM-type_fold"/>
</dbReference>
<evidence type="ECO:0000313" key="4">
    <source>
        <dbReference type="EnsemblMetazoa" id="XP_012055083.1"/>
    </source>
</evidence>
<dbReference type="Proteomes" id="UP000005205">
    <property type="component" value="Unassembled WGS sequence"/>
</dbReference>
<sequence>MIDSQDVSKEELEVLKGDAVGNNLCSSKWIINTLMSLLKVDENGWTEELENQLCTLWDLSTEGEVVSYLLSQNFLQIAKYLLTICDEPRFIEIVLGIIGNVCCNDEAMDAVGCDQELIKQILSHLESSDSLILIQLIRILQLIAWKIRQNPQSNWVAHLTKCEFFGATIIFILKSSTNDNLLITTMNLLEFISQINLLKKLFKINDLIPALLESFAQVLPEGKTSLSELTFVQHWLAVLIVVMESGSLTFEDYENDERFLKLMDIIYRILKPYNKSYNLYSIQQQSANIIYDAMRVLLSFRRCNVNIPTRIDYIIAILIFSLKTVLEANEEKKMRELDPNELNDLLDYIIKYWLYIIESCTSEQIVAILDLCDNEVRECLISFAQSKMISEMLDKVKKVVTVFEKSKKDTF</sequence>
<dbReference type="PANTHER" id="PTHR23424:SF23">
    <property type="entry name" value="PROTEIN SAAL1"/>
    <property type="match status" value="1"/>
</dbReference>
<evidence type="ECO:0000313" key="5">
    <source>
        <dbReference type="Proteomes" id="UP000005205"/>
    </source>
</evidence>
<evidence type="ECO:0008006" key="6">
    <source>
        <dbReference type="Google" id="ProtNLM"/>
    </source>
</evidence>
<dbReference type="GO" id="GO:0005654">
    <property type="term" value="C:nucleoplasm"/>
    <property type="evidence" value="ECO:0007669"/>
    <property type="project" value="TreeGrafter"/>
</dbReference>
<evidence type="ECO:0000256" key="2">
    <source>
        <dbReference type="ARBA" id="ARBA00023242"/>
    </source>
</evidence>
<accession>A0A158NC25</accession>
<reference evidence="4" key="2">
    <citation type="submission" date="2016-04" db="UniProtKB">
        <authorList>
            <consortium name="EnsemblMetazoa"/>
        </authorList>
    </citation>
    <scope>IDENTIFICATION</scope>
</reference>
<dbReference type="InterPro" id="IPR011989">
    <property type="entry name" value="ARM-like"/>
</dbReference>
<dbReference type="EnsemblMetazoa" id="XM_012199693.1">
    <property type="protein sequence ID" value="XP_012055083.1"/>
    <property type="gene ID" value="LOC105618152"/>
</dbReference>
<dbReference type="EMBL" id="ADTU01011294">
    <property type="status" value="NOT_ANNOTATED_CDS"/>
    <property type="molecule type" value="Genomic_DNA"/>
</dbReference>
<comment type="similarity">
    <text evidence="3">Belongs to the SAAL1 family.</text>
</comment>
<keyword evidence="2" id="KW-0539">Nucleus</keyword>
<proteinExistence type="inferred from homology"/>
<dbReference type="Gene3D" id="1.25.10.10">
    <property type="entry name" value="Leucine-rich Repeat Variant"/>
    <property type="match status" value="1"/>
</dbReference>